<reference evidence="1" key="1">
    <citation type="submission" date="2021-01" db="EMBL/GenBank/DDBJ databases">
        <authorList>
            <person name="Kaushik A."/>
        </authorList>
    </citation>
    <scope>NUCLEOTIDE SEQUENCE</scope>
    <source>
        <strain evidence="1">AG1-1C</strain>
    </source>
</reference>
<organism evidence="1 2">
    <name type="scientific">Rhizoctonia solani</name>
    <dbReference type="NCBI Taxonomy" id="456999"/>
    <lineage>
        <taxon>Eukaryota</taxon>
        <taxon>Fungi</taxon>
        <taxon>Dikarya</taxon>
        <taxon>Basidiomycota</taxon>
        <taxon>Agaricomycotina</taxon>
        <taxon>Agaricomycetes</taxon>
        <taxon>Cantharellales</taxon>
        <taxon>Ceratobasidiaceae</taxon>
        <taxon>Rhizoctonia</taxon>
    </lineage>
</organism>
<proteinExistence type="predicted"/>
<gene>
    <name evidence="1" type="ORF">RDB_LOCUS145381</name>
</gene>
<dbReference type="InterPro" id="IPR015943">
    <property type="entry name" value="WD40/YVTN_repeat-like_dom_sf"/>
</dbReference>
<evidence type="ECO:0000313" key="2">
    <source>
        <dbReference type="Proteomes" id="UP000663846"/>
    </source>
</evidence>
<dbReference type="EMBL" id="CAJMWS010000548">
    <property type="protein sequence ID" value="CAE6450715.1"/>
    <property type="molecule type" value="Genomic_DNA"/>
</dbReference>
<dbReference type="SUPFAM" id="SSF50978">
    <property type="entry name" value="WD40 repeat-like"/>
    <property type="match status" value="1"/>
</dbReference>
<evidence type="ECO:0008006" key="3">
    <source>
        <dbReference type="Google" id="ProtNLM"/>
    </source>
</evidence>
<protein>
    <recommendedName>
        <fullName evidence="3">Anaphase-promoting complex subunit 4 WD40 domain-containing protein</fullName>
    </recommendedName>
</protein>
<name>A0A8H3B9B0_9AGAM</name>
<dbReference type="Proteomes" id="UP000663846">
    <property type="component" value="Unassembled WGS sequence"/>
</dbReference>
<dbReference type="InterPro" id="IPR036322">
    <property type="entry name" value="WD40_repeat_dom_sf"/>
</dbReference>
<sequence length="83" mass="9022">MDLALSPGRETISFVDAKTGQPVLGPTQWHTAPVKSVKFSPDGFRVASGLDDVTSITKQEGRNFIYPCRQPEAIGDWTQMGGQ</sequence>
<comment type="caution">
    <text evidence="1">The sequence shown here is derived from an EMBL/GenBank/DDBJ whole genome shotgun (WGS) entry which is preliminary data.</text>
</comment>
<dbReference type="AlphaFoldDB" id="A0A8H3B9B0"/>
<dbReference type="Gene3D" id="2.130.10.10">
    <property type="entry name" value="YVTN repeat-like/Quinoprotein amine dehydrogenase"/>
    <property type="match status" value="1"/>
</dbReference>
<accession>A0A8H3B9B0</accession>
<evidence type="ECO:0000313" key="1">
    <source>
        <dbReference type="EMBL" id="CAE6450715.1"/>
    </source>
</evidence>